<accession>A0A4Y7IBP7</accession>
<proteinExistence type="predicted"/>
<organism evidence="2 3">
    <name type="scientific">Papaver somniferum</name>
    <name type="common">Opium poppy</name>
    <dbReference type="NCBI Taxonomy" id="3469"/>
    <lineage>
        <taxon>Eukaryota</taxon>
        <taxon>Viridiplantae</taxon>
        <taxon>Streptophyta</taxon>
        <taxon>Embryophyta</taxon>
        <taxon>Tracheophyta</taxon>
        <taxon>Spermatophyta</taxon>
        <taxon>Magnoliopsida</taxon>
        <taxon>Ranunculales</taxon>
        <taxon>Papaveraceae</taxon>
        <taxon>Papaveroideae</taxon>
        <taxon>Papaver</taxon>
    </lineage>
</organism>
<feature type="compositionally biased region" description="Low complexity" evidence="1">
    <location>
        <begin position="37"/>
        <end position="47"/>
    </location>
</feature>
<evidence type="ECO:0000256" key="1">
    <source>
        <dbReference type="SAM" id="MobiDB-lite"/>
    </source>
</evidence>
<evidence type="ECO:0000313" key="2">
    <source>
        <dbReference type="EMBL" id="RZC44928.1"/>
    </source>
</evidence>
<dbReference type="PANTHER" id="PTHR33670">
    <property type="entry name" value="SPLICING FACTOR, PROLINE- AND GLUTAMINE-RICH-LIKE"/>
    <property type="match status" value="1"/>
</dbReference>
<sequence length="193" mass="21561">MVRIIRTKFPFGITHRKRLGDDEKMCVNGRNDSIRLNRPNNNYNNKPNLPPVSSSPIRKNNNRSSSTRDQPDHNLYSSKKKSKSSSVISPKKQMQAITPSNFVISSKRLGPEPCDIPKQVSKVMKQQQPTAVKVMDIDEEFTGLIFALAPPPSSLPLPKFSMRPRLTCNAEAVGCGGIDNGATDNLCRMLRLR</sequence>
<dbReference type="PANTHER" id="PTHR33670:SF14">
    <property type="entry name" value="T20H2.15 PROTEIN"/>
    <property type="match status" value="1"/>
</dbReference>
<dbReference type="Proteomes" id="UP000316621">
    <property type="component" value="Chromosome 1"/>
</dbReference>
<feature type="region of interest" description="Disordered" evidence="1">
    <location>
        <begin position="24"/>
        <end position="94"/>
    </location>
</feature>
<reference evidence="2 3" key="1">
    <citation type="journal article" date="2018" name="Science">
        <title>The opium poppy genome and morphinan production.</title>
        <authorList>
            <person name="Guo L."/>
            <person name="Winzer T."/>
            <person name="Yang X."/>
            <person name="Li Y."/>
            <person name="Ning Z."/>
            <person name="He Z."/>
            <person name="Teodor R."/>
            <person name="Lu Y."/>
            <person name="Bowser T.A."/>
            <person name="Graham I.A."/>
            <person name="Ye K."/>
        </authorList>
    </citation>
    <scope>NUCLEOTIDE SEQUENCE [LARGE SCALE GENOMIC DNA]</scope>
    <source>
        <strain evidence="3">cv. HN1</strain>
        <tissue evidence="2">Leaves</tissue>
    </source>
</reference>
<name>A0A4Y7IBP7_PAPSO</name>
<dbReference type="AlphaFoldDB" id="A0A4Y7IBP7"/>
<keyword evidence="3" id="KW-1185">Reference proteome</keyword>
<feature type="compositionally biased region" description="Polar residues" evidence="1">
    <location>
        <begin position="52"/>
        <end position="68"/>
    </location>
</feature>
<evidence type="ECO:0000313" key="3">
    <source>
        <dbReference type="Proteomes" id="UP000316621"/>
    </source>
</evidence>
<protein>
    <submittedName>
        <fullName evidence="2">Uncharacterized protein</fullName>
    </submittedName>
</protein>
<dbReference type="Gramene" id="RZC44928">
    <property type="protein sequence ID" value="RZC44928"/>
    <property type="gene ID" value="C5167_037875"/>
</dbReference>
<gene>
    <name evidence="2" type="ORF">C5167_037875</name>
</gene>
<dbReference type="EMBL" id="CM010715">
    <property type="protein sequence ID" value="RZC44928.1"/>
    <property type="molecule type" value="Genomic_DNA"/>
</dbReference>